<dbReference type="AlphaFoldDB" id="A0A7J6IZT6"/>
<dbReference type="GeneID" id="90980035"/>
<dbReference type="InParanoid" id="A0A7J6IZT6"/>
<evidence type="ECO:0000313" key="2">
    <source>
        <dbReference type="Proteomes" id="UP000011096"/>
    </source>
</evidence>
<dbReference type="RefSeq" id="XP_066008347.1">
    <property type="nucleotide sequence ID" value="XM_066152167.1"/>
</dbReference>
<reference evidence="1 2" key="2">
    <citation type="submission" date="2020-04" db="EMBL/GenBank/DDBJ databases">
        <title>Genome sequencing and assembly of multiple isolates from the Colletotrichum gloeosporioides species complex.</title>
        <authorList>
            <person name="Gan P."/>
            <person name="Shirasu K."/>
        </authorList>
    </citation>
    <scope>NUCLEOTIDE SEQUENCE [LARGE SCALE GENOMIC DNA]</scope>
    <source>
        <strain evidence="1 2">Nara gc5</strain>
    </source>
</reference>
<comment type="caution">
    <text evidence="1">The sequence shown here is derived from an EMBL/GenBank/DDBJ whole genome shotgun (WGS) entry which is preliminary data.</text>
</comment>
<evidence type="ECO:0000313" key="1">
    <source>
        <dbReference type="EMBL" id="KAF4481921.1"/>
    </source>
</evidence>
<keyword evidence="2" id="KW-1185">Reference proteome</keyword>
<organism evidence="1 2">
    <name type="scientific">Colletotrichum fructicola (strain Nara gc5)</name>
    <name type="common">Anthracnose fungus</name>
    <name type="synonym">Colletotrichum gloeosporioides (strain Nara gc5)</name>
    <dbReference type="NCBI Taxonomy" id="1213859"/>
    <lineage>
        <taxon>Eukaryota</taxon>
        <taxon>Fungi</taxon>
        <taxon>Dikarya</taxon>
        <taxon>Ascomycota</taxon>
        <taxon>Pezizomycotina</taxon>
        <taxon>Sordariomycetes</taxon>
        <taxon>Hypocreomycetidae</taxon>
        <taxon>Glomerellales</taxon>
        <taxon>Glomerellaceae</taxon>
        <taxon>Colletotrichum</taxon>
        <taxon>Colletotrichum gloeosporioides species complex</taxon>
    </lineage>
</organism>
<proteinExistence type="predicted"/>
<protein>
    <submittedName>
        <fullName evidence="1">Uncharacterized protein</fullName>
    </submittedName>
</protein>
<gene>
    <name evidence="1" type="ORF">CGGC5_v009401</name>
</gene>
<dbReference type="EMBL" id="ANPB02000005">
    <property type="protein sequence ID" value="KAF4481921.1"/>
    <property type="molecule type" value="Genomic_DNA"/>
</dbReference>
<reference evidence="1 2" key="1">
    <citation type="submission" date="2012-08" db="EMBL/GenBank/DDBJ databases">
        <authorList>
            <person name="Gan P.H.P."/>
            <person name="Ikeda K."/>
            <person name="Irieda H."/>
            <person name="Narusaka M."/>
            <person name="O'Connell R.J."/>
            <person name="Narusaka Y."/>
            <person name="Takano Y."/>
            <person name="Kubo Y."/>
            <person name="Shirasu K."/>
        </authorList>
    </citation>
    <scope>NUCLEOTIDE SEQUENCE [LARGE SCALE GENOMIC DNA]</scope>
    <source>
        <strain evidence="1 2">Nara gc5</strain>
    </source>
</reference>
<accession>A0A7J6IZT6</accession>
<name>A0A7J6IZT6_COLFN</name>
<dbReference type="Proteomes" id="UP000011096">
    <property type="component" value="Unassembled WGS sequence"/>
</dbReference>
<sequence length="125" mass="14479">MERKALACTSSKLRWYAPAIRAYAPTWRDVEVQEEMSSGPYLLPSAQIKPGRSSKPTSSENAVACYTVQQRLHSLPAFFFNIATEFVWSRHRLLFHREQPYRFEAGNRQQQKMRLIMGSPSKDAR</sequence>